<comment type="similarity">
    <text evidence="5">Belongs to the TRAFAC class translation factor GTPase superfamily. Bms1-like GTPase family. TSR1 subfamily.</text>
</comment>
<protein>
    <recommendedName>
        <fullName evidence="6">Pre-rRNA-processing protein TSR1 homolog</fullName>
    </recommendedName>
</protein>
<dbReference type="SMART" id="SM01362">
    <property type="entry name" value="DUF663"/>
    <property type="match status" value="1"/>
</dbReference>
<dbReference type="PANTHER" id="PTHR12858">
    <property type="entry name" value="RIBOSOME BIOGENESIS PROTEIN"/>
    <property type="match status" value="1"/>
</dbReference>
<evidence type="ECO:0000256" key="7">
    <source>
        <dbReference type="SAM" id="MobiDB-lite"/>
    </source>
</evidence>
<dbReference type="GO" id="GO:0000479">
    <property type="term" value="P:endonucleolytic cleavage of tricistronic rRNA transcript (SSU-rRNA, 5.8S rRNA, LSU-rRNA)"/>
    <property type="evidence" value="ECO:0007669"/>
    <property type="project" value="TreeGrafter"/>
</dbReference>
<dbReference type="PANTHER" id="PTHR12858:SF1">
    <property type="entry name" value="PRE-RRNA-PROCESSING PROTEIN TSR1 HOMOLOG"/>
    <property type="match status" value="1"/>
</dbReference>
<organism evidence="9 10">
    <name type="scientific">Acrobeloides nanus</name>
    <dbReference type="NCBI Taxonomy" id="290746"/>
    <lineage>
        <taxon>Eukaryota</taxon>
        <taxon>Metazoa</taxon>
        <taxon>Ecdysozoa</taxon>
        <taxon>Nematoda</taxon>
        <taxon>Chromadorea</taxon>
        <taxon>Rhabditida</taxon>
        <taxon>Tylenchina</taxon>
        <taxon>Cephalobomorpha</taxon>
        <taxon>Cephaloboidea</taxon>
        <taxon>Cephalobidae</taxon>
        <taxon>Acrobeloides</taxon>
    </lineage>
</organism>
<feature type="region of interest" description="Disordered" evidence="7">
    <location>
        <begin position="343"/>
        <end position="430"/>
    </location>
</feature>
<reference evidence="10" key="1">
    <citation type="submission" date="2022-11" db="UniProtKB">
        <authorList>
            <consortium name="WormBaseParasite"/>
        </authorList>
    </citation>
    <scope>IDENTIFICATION</scope>
</reference>
<evidence type="ECO:0000256" key="4">
    <source>
        <dbReference type="ARBA" id="ARBA00037087"/>
    </source>
</evidence>
<dbReference type="GO" id="GO:0030688">
    <property type="term" value="C:preribosome, small subunit precursor"/>
    <property type="evidence" value="ECO:0007669"/>
    <property type="project" value="TreeGrafter"/>
</dbReference>
<dbReference type="InterPro" id="IPR012948">
    <property type="entry name" value="AARP2CN"/>
</dbReference>
<dbReference type="GO" id="GO:0005525">
    <property type="term" value="F:GTP binding"/>
    <property type="evidence" value="ECO:0007669"/>
    <property type="project" value="TreeGrafter"/>
</dbReference>
<sequence>MSNQPEVHRPGAFKLPNKKHKTGQHRSKGQIDRESRGKSDVKSLTARKNRSLSRAERRNLIKQQRSHKRSIYIENQRAEGGKNRAPFLTTVLSFDEKWNPARVVELLASADDQAKSTLNESGNIAYLTVPRFQSRYCFVCPNPLYTDNVLDCLKVSDTVLILWPLDSQLSNANELLMSTMMAHGLPATLHVVSGLPSNGKLRDHLRKGLGKLLERWSMDEEKLLKLDNPQECLQILRFISSMKKRRLFLQKHRPHIMVEKLEAGDVNTDICTLKISGYLRGPSLNVNRLIHIQGWGDFQMSMIEQHDDPHPLKDNKKSDMSEGTRIIANVDPDKQTSLQSEVIPNTMDVDQPDPDLPFTTDDKFKMPKMTKKVPKGTSEYQAAWIVDKDDDEENGEEEDSSEDESDEEMEESDTELQPREEVSESGDDADELASLETMSQAESFGNINMEIDMEEVEKYRQERENEQWPDEVETPRDVAARIRFQKYRGLKSFRTSTWDPKENLPIDYARIFKFSNFNRTKKIVFSELKEDETKEGEVALSGSYITVHILNVPTHFRETWNPNTPLIVYGLLPHENKMSVVNIVLKKHPTCRVPIKNKQTLIFHVGYRRFEANPIFSQHTNGDKFKMERFMPTEGAFCATVYAPIIFPPCPVLVFRKDQKGRTSLVASGAVLDLNPDRIVLKRIVLSGHPFKVNRRQAVVRYMFFNKEDIEWFKPIELYTPRGRRGHIKESLGTHGHMKCSFDQPLTVQDSVMMNLYKRIFPKWTYNPRVERPKITESGFLSVSQTSLNAEEKMDE</sequence>
<feature type="compositionally biased region" description="Basic and acidic residues" evidence="7">
    <location>
        <begin position="29"/>
        <end position="41"/>
    </location>
</feature>
<feature type="region of interest" description="Disordered" evidence="7">
    <location>
        <begin position="1"/>
        <end position="69"/>
    </location>
</feature>
<evidence type="ECO:0000256" key="5">
    <source>
        <dbReference type="ARBA" id="ARBA00038288"/>
    </source>
</evidence>
<dbReference type="GO" id="GO:0005730">
    <property type="term" value="C:nucleolus"/>
    <property type="evidence" value="ECO:0007669"/>
    <property type="project" value="UniProtKB-SubCell"/>
</dbReference>
<feature type="compositionally biased region" description="Basic residues" evidence="7">
    <location>
        <begin position="16"/>
        <end position="28"/>
    </location>
</feature>
<dbReference type="GO" id="GO:0003924">
    <property type="term" value="F:GTPase activity"/>
    <property type="evidence" value="ECO:0007669"/>
    <property type="project" value="TreeGrafter"/>
</dbReference>
<dbReference type="AlphaFoldDB" id="A0A914EBT5"/>
<dbReference type="GO" id="GO:0000462">
    <property type="term" value="P:maturation of SSU-rRNA from tricistronic rRNA transcript (SSU-rRNA, 5.8S rRNA, LSU-rRNA)"/>
    <property type="evidence" value="ECO:0007669"/>
    <property type="project" value="TreeGrafter"/>
</dbReference>
<proteinExistence type="inferred from homology"/>
<dbReference type="InterPro" id="IPR007034">
    <property type="entry name" value="BMS1_TSR1_C"/>
</dbReference>
<feature type="domain" description="Bms1-type G" evidence="8">
    <location>
        <begin position="85"/>
        <end position="245"/>
    </location>
</feature>
<keyword evidence="2" id="KW-0690">Ribosome biogenesis</keyword>
<dbReference type="GO" id="GO:0034511">
    <property type="term" value="F:U3 snoRNA binding"/>
    <property type="evidence" value="ECO:0007669"/>
    <property type="project" value="TreeGrafter"/>
</dbReference>
<feature type="compositionally biased region" description="Acidic residues" evidence="7">
    <location>
        <begin position="388"/>
        <end position="414"/>
    </location>
</feature>
<dbReference type="Pfam" id="PF08142">
    <property type="entry name" value="AARP2CN"/>
    <property type="match status" value="1"/>
</dbReference>
<dbReference type="Proteomes" id="UP000887540">
    <property type="component" value="Unplaced"/>
</dbReference>
<comment type="subcellular location">
    <subcellularLocation>
        <location evidence="1">Nucleus</location>
        <location evidence="1">Nucleolus</location>
    </subcellularLocation>
</comment>
<evidence type="ECO:0000259" key="8">
    <source>
        <dbReference type="PROSITE" id="PS51714"/>
    </source>
</evidence>
<keyword evidence="3" id="KW-0539">Nucleus</keyword>
<dbReference type="SMART" id="SM00785">
    <property type="entry name" value="AARP2CN"/>
    <property type="match status" value="1"/>
</dbReference>
<evidence type="ECO:0000256" key="1">
    <source>
        <dbReference type="ARBA" id="ARBA00004604"/>
    </source>
</evidence>
<keyword evidence="9" id="KW-1185">Reference proteome</keyword>
<evidence type="ECO:0000256" key="6">
    <source>
        <dbReference type="ARBA" id="ARBA00040070"/>
    </source>
</evidence>
<dbReference type="Pfam" id="PF04950">
    <property type="entry name" value="RIBIOP_C"/>
    <property type="match status" value="1"/>
</dbReference>
<accession>A0A914EBT5</accession>
<evidence type="ECO:0000256" key="3">
    <source>
        <dbReference type="ARBA" id="ARBA00023242"/>
    </source>
</evidence>
<evidence type="ECO:0000313" key="10">
    <source>
        <dbReference type="WBParaSite" id="ACRNAN_scaffold7130.g7429.t1"/>
    </source>
</evidence>
<name>A0A914EBT5_9BILA</name>
<dbReference type="Pfam" id="PF22298">
    <property type="entry name" value="Tsr1_G-like"/>
    <property type="match status" value="1"/>
</dbReference>
<dbReference type="InterPro" id="IPR030387">
    <property type="entry name" value="G_Bms1/Tsr1_dom"/>
</dbReference>
<dbReference type="WBParaSite" id="ACRNAN_scaffold7130.g7429.t1">
    <property type="protein sequence ID" value="ACRNAN_scaffold7130.g7429.t1"/>
    <property type="gene ID" value="ACRNAN_scaffold7130.g7429"/>
</dbReference>
<evidence type="ECO:0000313" key="9">
    <source>
        <dbReference type="Proteomes" id="UP000887540"/>
    </source>
</evidence>
<dbReference type="PROSITE" id="PS51714">
    <property type="entry name" value="G_BMS1"/>
    <property type="match status" value="1"/>
</dbReference>
<comment type="function">
    <text evidence="4">Required during maturation of the 40S ribosomal subunit in the nucleolus.</text>
</comment>
<dbReference type="InterPro" id="IPR039761">
    <property type="entry name" value="Bms1/Tsr1"/>
</dbReference>
<evidence type="ECO:0000256" key="2">
    <source>
        <dbReference type="ARBA" id="ARBA00022517"/>
    </source>
</evidence>